<evidence type="ECO:0000256" key="3">
    <source>
        <dbReference type="ARBA" id="ARBA00023027"/>
    </source>
</evidence>
<organism evidence="6 7">
    <name type="scientific">Actinomycetospora lemnae</name>
    <dbReference type="NCBI Taxonomy" id="3019891"/>
    <lineage>
        <taxon>Bacteria</taxon>
        <taxon>Bacillati</taxon>
        <taxon>Actinomycetota</taxon>
        <taxon>Actinomycetes</taxon>
        <taxon>Pseudonocardiales</taxon>
        <taxon>Pseudonocardiaceae</taxon>
        <taxon>Actinomycetospora</taxon>
    </lineage>
</organism>
<dbReference type="CDD" id="cd08551">
    <property type="entry name" value="Fe-ADH"/>
    <property type="match status" value="1"/>
</dbReference>
<dbReference type="Proteomes" id="UP001300763">
    <property type="component" value="Unassembled WGS sequence"/>
</dbReference>
<keyword evidence="3" id="KW-0520">NAD</keyword>
<dbReference type="PROSITE" id="PS00913">
    <property type="entry name" value="ADH_IRON_1"/>
    <property type="match status" value="1"/>
</dbReference>
<evidence type="ECO:0000256" key="2">
    <source>
        <dbReference type="ARBA" id="ARBA00023002"/>
    </source>
</evidence>
<dbReference type="InterPro" id="IPR001670">
    <property type="entry name" value="ADH_Fe/GldA"/>
</dbReference>
<dbReference type="Gene3D" id="3.40.50.1970">
    <property type="match status" value="1"/>
</dbReference>
<evidence type="ECO:0000313" key="7">
    <source>
        <dbReference type="Proteomes" id="UP001300763"/>
    </source>
</evidence>
<dbReference type="RefSeq" id="WP_274199595.1">
    <property type="nucleotide sequence ID" value="NZ_JAQZAO010000002.1"/>
</dbReference>
<feature type="domain" description="Fe-containing alcohol dehydrogenase-like C-terminal" evidence="5">
    <location>
        <begin position="200"/>
        <end position="397"/>
    </location>
</feature>
<dbReference type="Pfam" id="PF25137">
    <property type="entry name" value="ADH_Fe_C"/>
    <property type="match status" value="1"/>
</dbReference>
<dbReference type="SUPFAM" id="SSF56796">
    <property type="entry name" value="Dehydroquinate synthase-like"/>
    <property type="match status" value="1"/>
</dbReference>
<comment type="caution">
    <text evidence="6">The sequence shown here is derived from an EMBL/GenBank/DDBJ whole genome shotgun (WGS) entry which is preliminary data.</text>
</comment>
<evidence type="ECO:0000256" key="1">
    <source>
        <dbReference type="ARBA" id="ARBA00007358"/>
    </source>
</evidence>
<dbReference type="InterPro" id="IPR018211">
    <property type="entry name" value="ADH_Fe_CS"/>
</dbReference>
<dbReference type="EMBL" id="JAQZAO010000002">
    <property type="protein sequence ID" value="MDD7965074.1"/>
    <property type="molecule type" value="Genomic_DNA"/>
</dbReference>
<evidence type="ECO:0000259" key="4">
    <source>
        <dbReference type="Pfam" id="PF00465"/>
    </source>
</evidence>
<dbReference type="Gene3D" id="1.20.1090.10">
    <property type="entry name" value="Dehydroquinate synthase-like - alpha domain"/>
    <property type="match status" value="1"/>
</dbReference>
<keyword evidence="7" id="KW-1185">Reference proteome</keyword>
<keyword evidence="2" id="KW-0560">Oxidoreductase</keyword>
<dbReference type="PANTHER" id="PTHR11496:SF102">
    <property type="entry name" value="ALCOHOL DEHYDROGENASE 4"/>
    <property type="match status" value="1"/>
</dbReference>
<evidence type="ECO:0000313" key="6">
    <source>
        <dbReference type="EMBL" id="MDD7965074.1"/>
    </source>
</evidence>
<reference evidence="6 7" key="1">
    <citation type="submission" date="2023-02" db="EMBL/GenBank/DDBJ databases">
        <title>Genome sequencing required for Actinomycetospora new species description.</title>
        <authorList>
            <person name="Saimee Y."/>
            <person name="Duangmal K."/>
        </authorList>
    </citation>
    <scope>NUCLEOTIDE SEQUENCE [LARGE SCALE GENOMIC DNA]</scope>
    <source>
        <strain evidence="6 7">DW7H6</strain>
    </source>
</reference>
<dbReference type="Pfam" id="PF00465">
    <property type="entry name" value="Fe-ADH"/>
    <property type="match status" value="1"/>
</dbReference>
<gene>
    <name evidence="6" type="ORF">PGB27_06875</name>
</gene>
<protein>
    <submittedName>
        <fullName evidence="6">Iron-containing alcohol dehydrogenase</fullName>
    </submittedName>
</protein>
<comment type="similarity">
    <text evidence="1">Belongs to the iron-containing alcohol dehydrogenase family.</text>
</comment>
<accession>A0ABT5SQL2</accession>
<dbReference type="InterPro" id="IPR056798">
    <property type="entry name" value="ADH_Fe_C"/>
</dbReference>
<name>A0ABT5SQL2_9PSEU</name>
<evidence type="ECO:0000259" key="5">
    <source>
        <dbReference type="Pfam" id="PF25137"/>
    </source>
</evidence>
<sequence>MSGPVTTSPCAGVAAGTFLSGAGPVVDFGPGAVARIPDHLAGLGARRILVVTDAGLRAAGVVDAVTGPLSASGVGAEVFDAVRGNPTVTVVEQGGEHARALGVDAVLALGGGSSLDAAKGIALLAPSPGARADGSGATPAAGLPVVAVPTTAGTGAETNGFGVLEDLDTRQKVYCGDASVVPRVAVLDPELTYGLPAGPTAATGVDALVHGLESLASRGRDPMSEAFAAEAVRRAWAWLPAAVAHGQETERSGARLDGTARRARAEMLVAAHLAGQALTRSGLGLVHGFAHALSLHTGAVHGLALAAVLPEVVAWQLDAEPAGWGRAAEAAGLPGAAALPDALAAVLETVGTRVTVADLGARPEQHEALARTALADPVTRNTPRHPGSVAELVALLERC</sequence>
<feature type="domain" description="Alcohol dehydrogenase iron-type/glycerol dehydrogenase GldA" evidence="4">
    <location>
        <begin position="28"/>
        <end position="189"/>
    </location>
</feature>
<proteinExistence type="inferred from homology"/>
<dbReference type="InterPro" id="IPR039697">
    <property type="entry name" value="Alcohol_dehydrogenase_Fe"/>
</dbReference>
<dbReference type="PANTHER" id="PTHR11496">
    <property type="entry name" value="ALCOHOL DEHYDROGENASE"/>
    <property type="match status" value="1"/>
</dbReference>